<sequence>MRSHGEVAGQESLPFDAPAGSPRPHQDRRVAADPDRPLTIRLGGELVRTRGWLAGTEVVLDPTRRPLRTDVVVAREKGVLVAGVVDRQFGRLVLRNDRGVIWIGLGAEIVGVVEVVAPVLDVARRPEVPGATSAR</sequence>
<evidence type="ECO:0000313" key="3">
    <source>
        <dbReference type="Proteomes" id="UP000325003"/>
    </source>
</evidence>
<accession>A0A5B1L8K6</accession>
<dbReference type="Proteomes" id="UP000325003">
    <property type="component" value="Unassembled WGS sequence"/>
</dbReference>
<keyword evidence="3" id="KW-1185">Reference proteome</keyword>
<reference evidence="2 3" key="1">
    <citation type="submission" date="2019-09" db="EMBL/GenBank/DDBJ databases">
        <title>Nocardioides panacisoli sp. nov., isolated from the soil of a ginseng field.</title>
        <authorList>
            <person name="Cho C."/>
        </authorList>
    </citation>
    <scope>NUCLEOTIDE SEQUENCE [LARGE SCALE GENOMIC DNA]</scope>
    <source>
        <strain evidence="2 3">BN130099</strain>
    </source>
</reference>
<organism evidence="2 3">
    <name type="scientific">Nocardioides humilatus</name>
    <dbReference type="NCBI Taxonomy" id="2607660"/>
    <lineage>
        <taxon>Bacteria</taxon>
        <taxon>Bacillati</taxon>
        <taxon>Actinomycetota</taxon>
        <taxon>Actinomycetes</taxon>
        <taxon>Propionibacteriales</taxon>
        <taxon>Nocardioidaceae</taxon>
        <taxon>Nocardioides</taxon>
    </lineage>
</organism>
<dbReference type="RefSeq" id="WP_149729585.1">
    <property type="nucleotide sequence ID" value="NZ_VUJV01000006.1"/>
</dbReference>
<dbReference type="AlphaFoldDB" id="A0A5B1L8K6"/>
<proteinExistence type="predicted"/>
<dbReference type="EMBL" id="VUJV01000006">
    <property type="protein sequence ID" value="KAA1416915.1"/>
    <property type="molecule type" value="Genomic_DNA"/>
</dbReference>
<gene>
    <name evidence="2" type="ORF">F0U44_17160</name>
</gene>
<comment type="caution">
    <text evidence="2">The sequence shown here is derived from an EMBL/GenBank/DDBJ whole genome shotgun (WGS) entry which is preliminary data.</text>
</comment>
<evidence type="ECO:0000256" key="1">
    <source>
        <dbReference type="SAM" id="MobiDB-lite"/>
    </source>
</evidence>
<feature type="region of interest" description="Disordered" evidence="1">
    <location>
        <begin position="1"/>
        <end position="36"/>
    </location>
</feature>
<evidence type="ECO:0000313" key="2">
    <source>
        <dbReference type="EMBL" id="KAA1416915.1"/>
    </source>
</evidence>
<feature type="compositionally biased region" description="Basic and acidic residues" evidence="1">
    <location>
        <begin position="24"/>
        <end position="36"/>
    </location>
</feature>
<protein>
    <submittedName>
        <fullName evidence="2">Uncharacterized protein</fullName>
    </submittedName>
</protein>
<name>A0A5B1L8K6_9ACTN</name>
<reference evidence="2 3" key="2">
    <citation type="submission" date="2019-09" db="EMBL/GenBank/DDBJ databases">
        <authorList>
            <person name="Jin C."/>
        </authorList>
    </citation>
    <scope>NUCLEOTIDE SEQUENCE [LARGE SCALE GENOMIC DNA]</scope>
    <source>
        <strain evidence="2 3">BN130099</strain>
    </source>
</reference>